<accession>A0ABN8QS60</accession>
<evidence type="ECO:0000313" key="11">
    <source>
        <dbReference type="Proteomes" id="UP001159405"/>
    </source>
</evidence>
<feature type="compositionally biased region" description="Basic residues" evidence="7">
    <location>
        <begin position="1373"/>
        <end position="1382"/>
    </location>
</feature>
<feature type="region of interest" description="Disordered" evidence="7">
    <location>
        <begin position="584"/>
        <end position="641"/>
    </location>
</feature>
<reference evidence="10 11" key="1">
    <citation type="submission" date="2022-05" db="EMBL/GenBank/DDBJ databases">
        <authorList>
            <consortium name="Genoscope - CEA"/>
            <person name="William W."/>
        </authorList>
    </citation>
    <scope>NUCLEOTIDE SEQUENCE [LARGE SCALE GENOMIC DNA]</scope>
</reference>
<evidence type="ECO:0000256" key="1">
    <source>
        <dbReference type="ARBA" id="ARBA00022679"/>
    </source>
</evidence>
<comment type="caution">
    <text evidence="10">The sequence shown here is derived from an EMBL/GenBank/DDBJ whole genome shotgun (WGS) entry which is preliminary data.</text>
</comment>
<sequence length="1455" mass="165280">RPDPCNDGIARFDCNKLSLKDRIGHGSFGDVYTVDYQAPGTTTTETVVIKKMLNALDPEENKLFLKEVALLNSIDHRNFVKFMKVCHQPPAIMLEYINEHNCTGFQELVNHAATEIIDGLAYLHSHRIAHRDLKTANILVSNQHYISLSTDSEEFEQIYRERPIACKLTDFGESRSLLIQTQAVLSSKTTTVDRGTVVFMAPELLVKEKLIQNASVADLILADLWALGMIFFTMLNPSLKTPYVIEVRSEGVNSQEQLKKFIRSLLEEQKHPLQDVKYDIDRATVWYDLEKVYRGFTNFDRNRRLSLQEAGQILRRRHERSRDLQVVNLKVSQATALEEFDARVAAGMEKHCKTKESMTTPSNDGTNACAFISVAVAILSIPEEINEHRDMGKNYDILEAYEILRRQQLIRFPLQFSEELPYADGVFTYEGREKLFTKLCALGAERFVAIYTSDPFVLTIGCYKGKPFMIDTHPVAPPIGDGNGLLLIGNDNTPEVWMSICVSLWQRLHHGGVDPTTAQSLSILQLLYTELKKSWPVKSRNQKRCDPNSLPGNRRKEVMVCVECGKMGEELQFLNSYQPASSTANKRKAAETNEEEEVQILDSDRPVSSTESKRKATEGKDEEDDNLGNTEQNCDYNNDTELPIYKKGKKQRYTVREATSVLLCCEEKRKCKKTPLRVRQNMSFLVDVSNLRHWEDVKSDMNGTFPKVLRIGTWTLDIGVEMDVEILAKKKIPLTCDSQMHLHINSKMNVHGLCRSLFFLSDKGGNILHNTCLLQYHLAEENDGEDLVFDVAPHGNRKHGKKPFYPTQKSTLDAMKAELSEHAPSVAFRKVSNASGGMLGAQQPGQLPRSREQLYDLKRKAKTEDQVDELLLYSKSKDEPFIIEHHDVPEDLWVLGKDHMNRDLSRFCTSEIRSHPFCVDPTFNFGKFEVTPFSYKHLLLKSTRTNEAPVFIGPTALHYSKSKTVYKKIASAVSASCPELSRKARGYVTDGEKALSDALAETMPKATGLRCFNHFRENCKSKLKSVGITKKQEQAFFIEWVFGTHPNSVLEAEDKKDLKSKLTVLKDELEEEERRITGNEPHFWTYLSVNEKMMKDSMIAKSRRKAGMPSDSNGKPLRCYTNMAESVNNKLTRQKEAVTRKEKSKDNLTKLEFVKEVWEEIDRQQQLELSKAVCGMSDEYELADIASYLEVPAEEWFDWTETKRAHYIRKFNELSVEDVAQGKTIPEIKEQHGDHESLEFKELPEDDINSLYDTPLSAGLIKTIVKGAEQLLNNPNSVQRMPTLTSDPTRKKYLVAGANNKTGMHECIVHKNHVTCNCQSFKYNSLCKHSLCVAQTVDGLKQHVDYVVVRLSTSKKSRTGLVVPAKSAVGKKGGTHKNARRPQKSESNDSASAVQPFTKIHHNNQPLKVCFLSDEAKAISCKQCGKEFPRRKTVIPFDIVLSHEEKWMYPDANNP</sequence>
<protein>
    <submittedName>
        <fullName evidence="10">Uncharacterized protein</fullName>
    </submittedName>
</protein>
<keyword evidence="11" id="KW-1185">Reference proteome</keyword>
<dbReference type="Proteomes" id="UP001159405">
    <property type="component" value="Unassembled WGS sequence"/>
</dbReference>
<feature type="domain" description="Protein kinase" evidence="8">
    <location>
        <begin position="17"/>
        <end position="321"/>
    </location>
</feature>
<dbReference type="PROSITE" id="PS00107">
    <property type="entry name" value="PROTEIN_KINASE_ATP"/>
    <property type="match status" value="1"/>
</dbReference>
<dbReference type="PANTHER" id="PTHR24348:SF22">
    <property type="entry name" value="NON-SPECIFIC SERINE_THREONINE PROTEIN KINASE"/>
    <property type="match status" value="1"/>
</dbReference>
<keyword evidence="3" id="KW-0418">Kinase</keyword>
<proteinExistence type="predicted"/>
<feature type="non-terminal residue" evidence="10">
    <location>
        <position position="1455"/>
    </location>
</feature>
<dbReference type="InterPro" id="IPR008271">
    <property type="entry name" value="Ser/Thr_kinase_AS"/>
</dbReference>
<evidence type="ECO:0000256" key="6">
    <source>
        <dbReference type="PROSITE-ProRule" id="PRU10141"/>
    </source>
</evidence>
<keyword evidence="2 6" id="KW-0547">Nucleotide-binding</keyword>
<organism evidence="10 11">
    <name type="scientific">Porites lobata</name>
    <dbReference type="NCBI Taxonomy" id="104759"/>
    <lineage>
        <taxon>Eukaryota</taxon>
        <taxon>Metazoa</taxon>
        <taxon>Cnidaria</taxon>
        <taxon>Anthozoa</taxon>
        <taxon>Hexacorallia</taxon>
        <taxon>Scleractinia</taxon>
        <taxon>Fungiina</taxon>
        <taxon>Poritidae</taxon>
        <taxon>Porites</taxon>
    </lineage>
</organism>
<evidence type="ECO:0000256" key="2">
    <source>
        <dbReference type="ARBA" id="ARBA00022741"/>
    </source>
</evidence>
<dbReference type="PROSITE" id="PS50966">
    <property type="entry name" value="ZF_SWIM"/>
    <property type="match status" value="1"/>
</dbReference>
<evidence type="ECO:0000256" key="3">
    <source>
        <dbReference type="ARBA" id="ARBA00022777"/>
    </source>
</evidence>
<keyword evidence="5" id="KW-0479">Metal-binding</keyword>
<evidence type="ECO:0000256" key="4">
    <source>
        <dbReference type="ARBA" id="ARBA00022840"/>
    </source>
</evidence>
<dbReference type="InterPro" id="IPR007527">
    <property type="entry name" value="Znf_SWIM"/>
</dbReference>
<dbReference type="Gene3D" id="3.30.200.20">
    <property type="entry name" value="Phosphorylase Kinase, domain 1"/>
    <property type="match status" value="1"/>
</dbReference>
<evidence type="ECO:0000256" key="5">
    <source>
        <dbReference type="PROSITE-ProRule" id="PRU00325"/>
    </source>
</evidence>
<dbReference type="SMART" id="SM00220">
    <property type="entry name" value="S_TKc"/>
    <property type="match status" value="1"/>
</dbReference>
<feature type="domain" description="SWIM-type" evidence="9">
    <location>
        <begin position="1293"/>
        <end position="1338"/>
    </location>
</feature>
<dbReference type="PANTHER" id="PTHR24348">
    <property type="entry name" value="SERINE/THREONINE-PROTEIN KINASE UNC-51-RELATED"/>
    <property type="match status" value="1"/>
</dbReference>
<evidence type="ECO:0000313" key="10">
    <source>
        <dbReference type="EMBL" id="CAH3169520.1"/>
    </source>
</evidence>
<dbReference type="InterPro" id="IPR017441">
    <property type="entry name" value="Protein_kinase_ATP_BS"/>
</dbReference>
<dbReference type="SUPFAM" id="SSF56112">
    <property type="entry name" value="Protein kinase-like (PK-like)"/>
    <property type="match status" value="1"/>
</dbReference>
<dbReference type="InterPro" id="IPR045269">
    <property type="entry name" value="Atg1-like"/>
</dbReference>
<evidence type="ECO:0000259" key="8">
    <source>
        <dbReference type="PROSITE" id="PS50011"/>
    </source>
</evidence>
<dbReference type="InterPro" id="IPR000719">
    <property type="entry name" value="Prot_kinase_dom"/>
</dbReference>
<keyword evidence="5" id="KW-0863">Zinc-finger</keyword>
<dbReference type="Pfam" id="PF00069">
    <property type="entry name" value="Pkinase"/>
    <property type="match status" value="1"/>
</dbReference>
<dbReference type="PROSITE" id="PS00108">
    <property type="entry name" value="PROTEIN_KINASE_ST"/>
    <property type="match status" value="1"/>
</dbReference>
<dbReference type="InterPro" id="IPR011009">
    <property type="entry name" value="Kinase-like_dom_sf"/>
</dbReference>
<name>A0ABN8QS60_9CNID</name>
<evidence type="ECO:0000259" key="9">
    <source>
        <dbReference type="PROSITE" id="PS50966"/>
    </source>
</evidence>
<feature type="region of interest" description="Disordered" evidence="7">
    <location>
        <begin position="1367"/>
        <end position="1393"/>
    </location>
</feature>
<dbReference type="Gene3D" id="1.10.510.10">
    <property type="entry name" value="Transferase(Phosphotransferase) domain 1"/>
    <property type="match status" value="1"/>
</dbReference>
<feature type="compositionally biased region" description="Polar residues" evidence="7">
    <location>
        <begin position="627"/>
        <end position="640"/>
    </location>
</feature>
<gene>
    <name evidence="10" type="ORF">PLOB_00010162</name>
</gene>
<dbReference type="PROSITE" id="PS50011">
    <property type="entry name" value="PROTEIN_KINASE_DOM"/>
    <property type="match status" value="1"/>
</dbReference>
<feature type="binding site" evidence="6">
    <location>
        <position position="51"/>
    </location>
    <ligand>
        <name>ATP</name>
        <dbReference type="ChEBI" id="CHEBI:30616"/>
    </ligand>
</feature>
<evidence type="ECO:0000256" key="7">
    <source>
        <dbReference type="SAM" id="MobiDB-lite"/>
    </source>
</evidence>
<keyword evidence="4 6" id="KW-0067">ATP-binding</keyword>
<keyword evidence="5" id="KW-0862">Zinc</keyword>
<keyword evidence="1" id="KW-0808">Transferase</keyword>
<dbReference type="EMBL" id="CALNXK010000150">
    <property type="protein sequence ID" value="CAH3169520.1"/>
    <property type="molecule type" value="Genomic_DNA"/>
</dbReference>
<feature type="non-terminal residue" evidence="10">
    <location>
        <position position="1"/>
    </location>
</feature>